<evidence type="ECO:0000313" key="1">
    <source>
        <dbReference type="EMBL" id="TDD82031.1"/>
    </source>
</evidence>
<dbReference type="RefSeq" id="WP_132686340.1">
    <property type="nucleotide sequence ID" value="NZ_SMLA01000070.1"/>
</dbReference>
<accession>A0A4R5B7V7</accession>
<name>A0A4R5B7V7_9PSEU</name>
<dbReference type="EMBL" id="SMLA01000070">
    <property type="protein sequence ID" value="TDD82031.1"/>
    <property type="molecule type" value="Genomic_DNA"/>
</dbReference>
<sequence>MEIEAYLHHRGRLAQEPVVCERVSTTAPAQAEVLFRAGIRRVVFMEPLCLTDDSARPPLDLIRELEAWGVLVDWTAAEIPAEWKSFAHLPPPAGTGAELEEWSTAFHPGKCVLRQGPGFIQVRDRRSGVLDCYTIDEPFLQGVAHQLAAGLSPNECDPDAVALFIEHDLVVRAGELAWWAPARLRRWPVPAMAM</sequence>
<proteinExistence type="predicted"/>
<dbReference type="Proteomes" id="UP000294723">
    <property type="component" value="Unassembled WGS sequence"/>
</dbReference>
<organism evidence="1 2">
    <name type="scientific">Saccharopolyspora karakumensis</name>
    <dbReference type="NCBI Taxonomy" id="2530386"/>
    <lineage>
        <taxon>Bacteria</taxon>
        <taxon>Bacillati</taxon>
        <taxon>Actinomycetota</taxon>
        <taxon>Actinomycetes</taxon>
        <taxon>Pseudonocardiales</taxon>
        <taxon>Pseudonocardiaceae</taxon>
        <taxon>Saccharopolyspora</taxon>
    </lineage>
</organism>
<reference evidence="1 2" key="1">
    <citation type="submission" date="2019-03" db="EMBL/GenBank/DDBJ databases">
        <title>Draft genome sequences of novel Actinobacteria.</title>
        <authorList>
            <person name="Sahin N."/>
            <person name="Ay H."/>
            <person name="Saygin H."/>
        </authorList>
    </citation>
    <scope>NUCLEOTIDE SEQUENCE [LARGE SCALE GENOMIC DNA]</scope>
    <source>
        <strain evidence="1 2">5K548</strain>
    </source>
</reference>
<gene>
    <name evidence="1" type="ORF">E1202_28040</name>
</gene>
<comment type="caution">
    <text evidence="1">The sequence shown here is derived from an EMBL/GenBank/DDBJ whole genome shotgun (WGS) entry which is preliminary data.</text>
</comment>
<evidence type="ECO:0000313" key="2">
    <source>
        <dbReference type="Proteomes" id="UP000294723"/>
    </source>
</evidence>
<dbReference type="AlphaFoldDB" id="A0A4R5B7V7"/>
<dbReference type="Pfam" id="PF19142">
    <property type="entry name" value="DUF5825"/>
    <property type="match status" value="1"/>
</dbReference>
<protein>
    <submittedName>
        <fullName evidence="1">Uncharacterized protein</fullName>
    </submittedName>
</protein>
<keyword evidence="2" id="KW-1185">Reference proteome</keyword>
<dbReference type="InterPro" id="IPR043863">
    <property type="entry name" value="DUF5825"/>
</dbReference>